<feature type="coiled-coil region" evidence="1">
    <location>
        <begin position="171"/>
        <end position="198"/>
    </location>
</feature>
<evidence type="ECO:0000313" key="2">
    <source>
        <dbReference type="EMBL" id="TKZ35383.1"/>
    </source>
</evidence>
<proteinExistence type="predicted"/>
<evidence type="ECO:0000256" key="1">
    <source>
        <dbReference type="SAM" id="Coils"/>
    </source>
</evidence>
<protein>
    <recommendedName>
        <fullName evidence="4">Lipoprotein</fullName>
    </recommendedName>
</protein>
<gene>
    <name evidence="2" type="ORF">EZH24_05560</name>
</gene>
<comment type="caution">
    <text evidence="2">The sequence shown here is derived from an EMBL/GenBank/DDBJ whole genome shotgun (WGS) entry which is preliminary data.</text>
</comment>
<accession>A0ABY2TS35</accession>
<keyword evidence="1" id="KW-0175">Coiled coil</keyword>
<reference evidence="2 3" key="1">
    <citation type="journal article" date="2019" name="Anaerobe">
        <title>Brachyspira catarrhinii sp. nov., an anaerobic intestinal spirochaete isolated from vervet monkeys may have been misidentified as Brachyspira aalborgi in previous studies.</title>
        <authorList>
            <person name="Phillips N.D."/>
            <person name="La T."/>
            <person name="Hampson D.J."/>
        </authorList>
    </citation>
    <scope>NUCLEOTIDE SEQUENCE [LARGE SCALE GENOMIC DNA]</scope>
    <source>
        <strain evidence="2 3">Z12</strain>
    </source>
</reference>
<evidence type="ECO:0000313" key="3">
    <source>
        <dbReference type="Proteomes" id="UP000310168"/>
    </source>
</evidence>
<dbReference type="Proteomes" id="UP000310168">
    <property type="component" value="Unassembled WGS sequence"/>
</dbReference>
<keyword evidence="3" id="KW-1185">Reference proteome</keyword>
<dbReference type="PROSITE" id="PS51257">
    <property type="entry name" value="PROKAR_LIPOPROTEIN"/>
    <property type="match status" value="1"/>
</dbReference>
<evidence type="ECO:0008006" key="4">
    <source>
        <dbReference type="Google" id="ProtNLM"/>
    </source>
</evidence>
<sequence>MKLNIYIFQLIFVLVFIASCGETMPLKEYKDASSLREKAIKYELQDYSKEEFDIAETNFSEATIIIDENNSKEAKKLADLLTTASNSYQTVLSEGLPKYAEVLKGEIDLERGYSKDIKAYKVDKENYELAELNYISGVEALSSNNYEDAVNYFLQAKKFHNKAYFFTKGIFDESAKNIKEAEDKIKEMEELEKSSKSN</sequence>
<organism evidence="2 3">
    <name type="scientific">Brachyspira catarrhinii</name>
    <dbReference type="NCBI Taxonomy" id="2528966"/>
    <lineage>
        <taxon>Bacteria</taxon>
        <taxon>Pseudomonadati</taxon>
        <taxon>Spirochaetota</taxon>
        <taxon>Spirochaetia</taxon>
        <taxon>Brachyspirales</taxon>
        <taxon>Brachyspiraceae</taxon>
        <taxon>Brachyspira</taxon>
    </lineage>
</organism>
<dbReference type="RefSeq" id="WP_137998150.1">
    <property type="nucleotide sequence ID" value="NZ_SJDU01000110.1"/>
</dbReference>
<dbReference type="EMBL" id="SJDU01000110">
    <property type="protein sequence ID" value="TKZ35383.1"/>
    <property type="molecule type" value="Genomic_DNA"/>
</dbReference>
<name>A0ABY2TS35_9SPIR</name>